<feature type="chain" id="PRO_5038712587" evidence="1">
    <location>
        <begin position="23"/>
        <end position="157"/>
    </location>
</feature>
<gene>
    <name evidence="2" type="ORF">H9714_05090</name>
</gene>
<proteinExistence type="predicted"/>
<keyword evidence="1" id="KW-0732">Signal</keyword>
<dbReference type="InterPro" id="IPR025648">
    <property type="entry name" value="DUF4358"/>
</dbReference>
<dbReference type="AlphaFoldDB" id="A0A9D2S5L9"/>
<protein>
    <submittedName>
        <fullName evidence="2">DUF4358 domain-containing protein</fullName>
    </submittedName>
</protein>
<dbReference type="EMBL" id="DWYC01000050">
    <property type="protein sequence ID" value="HJB56911.1"/>
    <property type="molecule type" value="Genomic_DNA"/>
</dbReference>
<organism evidence="2 3">
    <name type="scientific">Candidatus Flavonifractor intestinipullorum</name>
    <dbReference type="NCBI Taxonomy" id="2838587"/>
    <lineage>
        <taxon>Bacteria</taxon>
        <taxon>Bacillati</taxon>
        <taxon>Bacillota</taxon>
        <taxon>Clostridia</taxon>
        <taxon>Eubacteriales</taxon>
        <taxon>Oscillospiraceae</taxon>
        <taxon>Flavonifractor</taxon>
    </lineage>
</organism>
<dbReference type="PROSITE" id="PS51257">
    <property type="entry name" value="PROKAR_LIPOPROTEIN"/>
    <property type="match status" value="1"/>
</dbReference>
<evidence type="ECO:0000313" key="2">
    <source>
        <dbReference type="EMBL" id="HJB56911.1"/>
    </source>
</evidence>
<name>A0A9D2S5L9_9FIRM</name>
<reference evidence="2" key="1">
    <citation type="journal article" date="2021" name="PeerJ">
        <title>Extensive microbial diversity within the chicken gut microbiome revealed by metagenomics and culture.</title>
        <authorList>
            <person name="Gilroy R."/>
            <person name="Ravi A."/>
            <person name="Getino M."/>
            <person name="Pursley I."/>
            <person name="Horton D.L."/>
            <person name="Alikhan N.F."/>
            <person name="Baker D."/>
            <person name="Gharbi K."/>
            <person name="Hall N."/>
            <person name="Watson M."/>
            <person name="Adriaenssens E.M."/>
            <person name="Foster-Nyarko E."/>
            <person name="Jarju S."/>
            <person name="Secka A."/>
            <person name="Antonio M."/>
            <person name="Oren A."/>
            <person name="Chaudhuri R.R."/>
            <person name="La Ragione R."/>
            <person name="Hildebrand F."/>
            <person name="Pallen M.J."/>
        </authorList>
    </citation>
    <scope>NUCLEOTIDE SEQUENCE</scope>
    <source>
        <strain evidence="2">CHK189-11263</strain>
    </source>
</reference>
<reference evidence="2" key="2">
    <citation type="submission" date="2021-04" db="EMBL/GenBank/DDBJ databases">
        <authorList>
            <person name="Gilroy R."/>
        </authorList>
    </citation>
    <scope>NUCLEOTIDE SEQUENCE</scope>
    <source>
        <strain evidence="2">CHK189-11263</strain>
    </source>
</reference>
<comment type="caution">
    <text evidence="2">The sequence shown here is derived from an EMBL/GenBank/DDBJ whole genome shotgun (WGS) entry which is preliminary data.</text>
</comment>
<dbReference type="Proteomes" id="UP000824208">
    <property type="component" value="Unassembled WGS sequence"/>
</dbReference>
<dbReference type="Pfam" id="PF14270">
    <property type="entry name" value="DUF4358"/>
    <property type="match status" value="1"/>
</dbReference>
<evidence type="ECO:0000313" key="3">
    <source>
        <dbReference type="Proteomes" id="UP000824208"/>
    </source>
</evidence>
<sequence length="157" mass="16019">MSNKVSRLLLAGVLAVTLTACGGETAAQPFDPAETAQALLDSGAFSEPLEEMSVDLACGTLYDIDASEVTGCAVYTSLTAGAEEIAVLTLNSEEAASGALDALEQRVADQRAALENYQPEEVSKLDGAILEQRGTSVLLAVANDAGAAQSALDALAQ</sequence>
<feature type="signal peptide" evidence="1">
    <location>
        <begin position="1"/>
        <end position="22"/>
    </location>
</feature>
<accession>A0A9D2S5L9</accession>
<evidence type="ECO:0000256" key="1">
    <source>
        <dbReference type="SAM" id="SignalP"/>
    </source>
</evidence>